<feature type="region of interest" description="Disordered" evidence="1">
    <location>
        <begin position="286"/>
        <end position="306"/>
    </location>
</feature>
<organism evidence="2 3">
    <name type="scientific">Olpidium bornovanus</name>
    <dbReference type="NCBI Taxonomy" id="278681"/>
    <lineage>
        <taxon>Eukaryota</taxon>
        <taxon>Fungi</taxon>
        <taxon>Fungi incertae sedis</taxon>
        <taxon>Olpidiomycota</taxon>
        <taxon>Olpidiomycotina</taxon>
        <taxon>Olpidiomycetes</taxon>
        <taxon>Olpidiales</taxon>
        <taxon>Olpidiaceae</taxon>
        <taxon>Olpidium</taxon>
    </lineage>
</organism>
<evidence type="ECO:0000256" key="1">
    <source>
        <dbReference type="SAM" id="MobiDB-lite"/>
    </source>
</evidence>
<evidence type="ECO:0000313" key="3">
    <source>
        <dbReference type="Proteomes" id="UP000673691"/>
    </source>
</evidence>
<feature type="compositionally biased region" description="Basic residues" evidence="1">
    <location>
        <begin position="204"/>
        <end position="223"/>
    </location>
</feature>
<dbReference type="Gene3D" id="1.20.5.190">
    <property type="match status" value="1"/>
</dbReference>
<name>A0A8H8DIK1_9FUNG</name>
<feature type="compositionally biased region" description="Low complexity" evidence="1">
    <location>
        <begin position="136"/>
        <end position="148"/>
    </location>
</feature>
<keyword evidence="3" id="KW-1185">Reference proteome</keyword>
<comment type="caution">
    <text evidence="2">The sequence shown here is derived from an EMBL/GenBank/DDBJ whole genome shotgun (WGS) entry which is preliminary data.</text>
</comment>
<accession>A0A8H8DIK1</accession>
<dbReference type="EMBL" id="JAEFCI010006624">
    <property type="protein sequence ID" value="KAG5459576.1"/>
    <property type="molecule type" value="Genomic_DNA"/>
</dbReference>
<dbReference type="PROSITE" id="PS50096">
    <property type="entry name" value="IQ"/>
    <property type="match status" value="1"/>
</dbReference>
<protein>
    <submittedName>
        <fullName evidence="2">Uncharacterized protein</fullName>
    </submittedName>
</protein>
<reference evidence="2 3" key="1">
    <citation type="journal article" name="Sci. Rep.">
        <title>Genome-scale phylogenetic analyses confirm Olpidium as the closest living zoosporic fungus to the non-flagellated, terrestrial fungi.</title>
        <authorList>
            <person name="Chang Y."/>
            <person name="Rochon D."/>
            <person name="Sekimoto S."/>
            <person name="Wang Y."/>
            <person name="Chovatia M."/>
            <person name="Sandor L."/>
            <person name="Salamov A."/>
            <person name="Grigoriev I.V."/>
            <person name="Stajich J.E."/>
            <person name="Spatafora J.W."/>
        </authorList>
    </citation>
    <scope>NUCLEOTIDE SEQUENCE [LARGE SCALE GENOMIC DNA]</scope>
    <source>
        <strain evidence="2">S191</strain>
    </source>
</reference>
<evidence type="ECO:0000313" key="2">
    <source>
        <dbReference type="EMBL" id="KAG5459576.1"/>
    </source>
</evidence>
<dbReference type="Proteomes" id="UP000673691">
    <property type="component" value="Unassembled WGS sequence"/>
</dbReference>
<proteinExistence type="predicted"/>
<gene>
    <name evidence="2" type="ORF">BJ554DRAFT_9</name>
</gene>
<dbReference type="AlphaFoldDB" id="A0A8H8DIK1"/>
<feature type="region of interest" description="Disordered" evidence="1">
    <location>
        <begin position="76"/>
        <end position="99"/>
    </location>
</feature>
<feature type="region of interest" description="Disordered" evidence="1">
    <location>
        <begin position="133"/>
        <end position="223"/>
    </location>
</feature>
<feature type="non-terminal residue" evidence="2">
    <location>
        <position position="1"/>
    </location>
</feature>
<sequence length="389" mass="42339">VRPALDPGFAAAVPAWSRRPDPRSERKGVLIVTGVVLEGASYQGQRRQLTTRSEYLYPLPLPVFVLSLAAPAGPRPLPRGSASDGRAPDKGPLSVSCKPVRSRPASALVHQSQKSCFPEELSAYERRIREREVRMSAARSAGAAGPGPNDDDGAPPRDRPRSSPPCRTASGGGGGGDRASQQPLRRPGSSPPERPGSGSSKDRPRSKKCRRKPAGRRASRARKLAAEEAARAVSDAALSSAAAKIQNWLRARRARRRFLQIQRSVVKIQEWVFRLRPPRRIRSHLSLLPRPAPPEQRPADRGNTQRRNPTQVLAKTHAFHAVAILLAERQERATRGGGRGNEPPPSFWTRQEAVLVFSEFLVGIAGFSCSGVDGRSREVSGRLRFIGAN</sequence>